<dbReference type="EMBL" id="CM042883">
    <property type="protein sequence ID" value="KAI4376161.1"/>
    <property type="molecule type" value="Genomic_DNA"/>
</dbReference>
<comment type="caution">
    <text evidence="1">The sequence shown here is derived from an EMBL/GenBank/DDBJ whole genome shotgun (WGS) entry which is preliminary data.</text>
</comment>
<organism evidence="1 2">
    <name type="scientific">Melastoma candidum</name>
    <dbReference type="NCBI Taxonomy" id="119954"/>
    <lineage>
        <taxon>Eukaryota</taxon>
        <taxon>Viridiplantae</taxon>
        <taxon>Streptophyta</taxon>
        <taxon>Embryophyta</taxon>
        <taxon>Tracheophyta</taxon>
        <taxon>Spermatophyta</taxon>
        <taxon>Magnoliopsida</taxon>
        <taxon>eudicotyledons</taxon>
        <taxon>Gunneridae</taxon>
        <taxon>Pentapetalae</taxon>
        <taxon>rosids</taxon>
        <taxon>malvids</taxon>
        <taxon>Myrtales</taxon>
        <taxon>Melastomataceae</taxon>
        <taxon>Melastomatoideae</taxon>
        <taxon>Melastomateae</taxon>
        <taxon>Melastoma</taxon>
    </lineage>
</organism>
<proteinExistence type="predicted"/>
<dbReference type="Proteomes" id="UP001057402">
    <property type="component" value="Chromosome 4"/>
</dbReference>
<gene>
    <name evidence="1" type="ORF">MLD38_013951</name>
</gene>
<sequence length="338" mass="37523">MAEVSQASVHLRHRIPPDFYSLNSQKPFDSPHVSSFLGSEDVQNSLPVIDLNSPTVEDSLVRACELSGMFVVTNHGIPLGVLVGAEVEALRFFSLPREEKMKALRTPGETAGYGMAPLAAILDETMWHEGLTITGSPIEHAKQVWPHEYMRFCEMMEDYQKRMKSLSEKILGLVLKNYGGLPPFHESGPSTALQLNSYPACQCLNEMIGLAPHTDTSYITIVHQNDVTGLQLFHEQHGWISVAPKTGSLVVNVGDMLHIVSNARFPSALHRAAVSRVQHRLSFAYFYGPPADFEVSPIINACSSGPHQEARFRPVTKREFVRMKAKNVHALSLIRKGK</sequence>
<keyword evidence="2" id="KW-1185">Reference proteome</keyword>
<accession>A0ACB9REB5</accession>
<evidence type="ECO:0000313" key="2">
    <source>
        <dbReference type="Proteomes" id="UP001057402"/>
    </source>
</evidence>
<name>A0ACB9REB5_9MYRT</name>
<reference evidence="2" key="1">
    <citation type="journal article" date="2023" name="Front. Plant Sci.">
        <title>Chromosomal-level genome assembly of Melastoma candidum provides insights into trichome evolution.</title>
        <authorList>
            <person name="Zhong Y."/>
            <person name="Wu W."/>
            <person name="Sun C."/>
            <person name="Zou P."/>
            <person name="Liu Y."/>
            <person name="Dai S."/>
            <person name="Zhou R."/>
        </authorList>
    </citation>
    <scope>NUCLEOTIDE SEQUENCE [LARGE SCALE GENOMIC DNA]</scope>
</reference>
<evidence type="ECO:0000313" key="1">
    <source>
        <dbReference type="EMBL" id="KAI4376161.1"/>
    </source>
</evidence>
<protein>
    <submittedName>
        <fullName evidence="1">Uncharacterized protein</fullName>
    </submittedName>
</protein>